<evidence type="ECO:0000313" key="1">
    <source>
        <dbReference type="EMBL" id="XCD03092.1"/>
    </source>
</evidence>
<protein>
    <submittedName>
        <fullName evidence="1">Uncharacterized protein</fullName>
    </submittedName>
</protein>
<proteinExistence type="predicted"/>
<reference evidence="1" key="1">
    <citation type="submission" date="2024-03" db="EMBL/GenBank/DDBJ databases">
        <title>Diverse circular DNA viruses in blood, oral, and fecal samples of captive lemurs.</title>
        <authorList>
            <person name="Paietta E.N."/>
            <person name="Kraberger S."/>
            <person name="Lund M.C."/>
            <person name="Custer J.M."/>
            <person name="Vargas K.M."/>
            <person name="Ehmke E.E."/>
            <person name="Yoder A.D."/>
            <person name="Varsani A."/>
        </authorList>
    </citation>
    <scope>NUCLEOTIDE SEQUENCE</scope>
    <source>
        <strain evidence="1">Duke_17_45</strain>
    </source>
</reference>
<organism evidence="1">
    <name type="scientific">Dulem virus 31</name>
    <dbReference type="NCBI Taxonomy" id="3145749"/>
    <lineage>
        <taxon>Viruses</taxon>
        <taxon>Monodnaviria</taxon>
        <taxon>Sangervirae</taxon>
        <taxon>Phixviricota</taxon>
        <taxon>Malgrandaviricetes</taxon>
        <taxon>Petitvirales</taxon>
        <taxon>Microviridae</taxon>
        <taxon>Microvirus</taxon>
    </lineage>
</organism>
<name>A0AAU8AVC2_9VIRU</name>
<dbReference type="Pfam" id="PF20765">
    <property type="entry name" value="Phage_tail_terminator_8"/>
    <property type="match status" value="1"/>
</dbReference>
<dbReference type="InterPro" id="IPR049254">
    <property type="entry name" value="Phage_tail_terminator"/>
</dbReference>
<sequence length="139" mass="16673">MGIIIELKNAIRKSIYTLDNTMNFNFEEIKRVQYPFVFFYIRNYKIIEPSDPTRWAQVTVNCVLEYCKEADCDNVDLWAYEEIFRKSTKNFDFLDTKLFAQNPEFSLVDGALQMLFDLTFYVREKDETELMKELQLTIK</sequence>
<accession>A0AAU8AVC2</accession>
<dbReference type="EMBL" id="PP511318">
    <property type="protein sequence ID" value="XCD03092.1"/>
    <property type="molecule type" value="Genomic_DNA"/>
</dbReference>